<evidence type="ECO:0000313" key="2">
    <source>
        <dbReference type="EMBL" id="KAF6211988.1"/>
    </source>
</evidence>
<evidence type="ECO:0000256" key="1">
    <source>
        <dbReference type="SAM" id="MobiDB-lite"/>
    </source>
</evidence>
<reference evidence="2" key="1">
    <citation type="journal article" date="2021" name="Mol. Ecol. Resour.">
        <title>Apolygus lucorum genome provides insights into omnivorousness and mesophyll feeding.</title>
        <authorList>
            <person name="Liu Y."/>
            <person name="Liu H."/>
            <person name="Wang H."/>
            <person name="Huang T."/>
            <person name="Liu B."/>
            <person name="Yang B."/>
            <person name="Yin L."/>
            <person name="Li B."/>
            <person name="Zhang Y."/>
            <person name="Zhang S."/>
            <person name="Jiang F."/>
            <person name="Zhang X."/>
            <person name="Ren Y."/>
            <person name="Wang B."/>
            <person name="Wang S."/>
            <person name="Lu Y."/>
            <person name="Wu K."/>
            <person name="Fan W."/>
            <person name="Wang G."/>
        </authorList>
    </citation>
    <scope>NUCLEOTIDE SEQUENCE</scope>
    <source>
        <strain evidence="2">12Hb</strain>
    </source>
</reference>
<dbReference type="AlphaFoldDB" id="A0A8S9XUS0"/>
<comment type="caution">
    <text evidence="2">The sequence shown here is derived from an EMBL/GenBank/DDBJ whole genome shotgun (WGS) entry which is preliminary data.</text>
</comment>
<organism evidence="2 3">
    <name type="scientific">Apolygus lucorum</name>
    <name type="common">Small green plant bug</name>
    <name type="synonym">Lygocoris lucorum</name>
    <dbReference type="NCBI Taxonomy" id="248454"/>
    <lineage>
        <taxon>Eukaryota</taxon>
        <taxon>Metazoa</taxon>
        <taxon>Ecdysozoa</taxon>
        <taxon>Arthropoda</taxon>
        <taxon>Hexapoda</taxon>
        <taxon>Insecta</taxon>
        <taxon>Pterygota</taxon>
        <taxon>Neoptera</taxon>
        <taxon>Paraneoptera</taxon>
        <taxon>Hemiptera</taxon>
        <taxon>Heteroptera</taxon>
        <taxon>Panheteroptera</taxon>
        <taxon>Cimicomorpha</taxon>
        <taxon>Miridae</taxon>
        <taxon>Mirini</taxon>
        <taxon>Apolygus</taxon>
    </lineage>
</organism>
<protein>
    <submittedName>
        <fullName evidence="2">Uncharacterized protein</fullName>
    </submittedName>
</protein>
<feature type="compositionally biased region" description="Polar residues" evidence="1">
    <location>
        <begin position="141"/>
        <end position="150"/>
    </location>
</feature>
<name>A0A8S9XUS0_APOLU</name>
<feature type="compositionally biased region" description="Basic and acidic residues" evidence="1">
    <location>
        <begin position="110"/>
        <end position="120"/>
    </location>
</feature>
<dbReference type="Proteomes" id="UP000466442">
    <property type="component" value="Unassembled WGS sequence"/>
</dbReference>
<evidence type="ECO:0000313" key="3">
    <source>
        <dbReference type="Proteomes" id="UP000466442"/>
    </source>
</evidence>
<proteinExistence type="predicted"/>
<sequence length="187" mass="20867">MNSLILEIATKFTSVHVVHQDTTLAIRWSHKLLEDAERPQSFCCLKPANERGVPDDSYITSPLDSVPDRQPEPVPYFHNVEEEMPLDDGDLPVTRIRTSVTPPTLQVGEVHPESPAHHATPESPLCQEEPMETATPPLSPVPTNAPSTPATLPVEEAQMTRMVEGSTRRQLRNRPRLDYQQLLKGPT</sequence>
<accession>A0A8S9XUS0</accession>
<gene>
    <name evidence="2" type="ORF">GE061_012505</name>
</gene>
<keyword evidence="3" id="KW-1185">Reference proteome</keyword>
<feature type="region of interest" description="Disordered" evidence="1">
    <location>
        <begin position="105"/>
        <end position="187"/>
    </location>
</feature>
<dbReference type="EMBL" id="WIXP02000004">
    <property type="protein sequence ID" value="KAF6211988.1"/>
    <property type="molecule type" value="Genomic_DNA"/>
</dbReference>